<keyword evidence="4 7" id="KW-0133">Cell shape</keyword>
<evidence type="ECO:0000256" key="5">
    <source>
        <dbReference type="ARBA" id="ARBA00022984"/>
    </source>
</evidence>
<keyword evidence="5 7" id="KW-0573">Peptidoglycan synthesis</keyword>
<dbReference type="GO" id="GO:0009252">
    <property type="term" value="P:peptidoglycan biosynthetic process"/>
    <property type="evidence" value="ECO:0007669"/>
    <property type="project" value="UniProtKB-UniPathway"/>
</dbReference>
<feature type="domain" description="L,D-TPase catalytic" evidence="8">
    <location>
        <begin position="9"/>
        <end position="181"/>
    </location>
</feature>
<feature type="active site" description="Proton donor/acceptor" evidence="7">
    <location>
        <position position="145"/>
    </location>
</feature>
<protein>
    <submittedName>
        <fullName evidence="9">L,D-peptidoglycan transpeptidase YkuD, ErfK/YbiS/YcfS/YnhG family</fullName>
    </submittedName>
</protein>
<dbReference type="EMBL" id="FPCH01000003">
    <property type="protein sequence ID" value="SFV37704.1"/>
    <property type="molecule type" value="Genomic_DNA"/>
</dbReference>
<feature type="active site" description="Nucleophile" evidence="7">
    <location>
        <position position="157"/>
    </location>
</feature>
<comment type="similarity">
    <text evidence="2">Belongs to the YkuD family.</text>
</comment>
<proteinExistence type="inferred from homology"/>
<dbReference type="GO" id="GO:0004180">
    <property type="term" value="F:carboxypeptidase activity"/>
    <property type="evidence" value="ECO:0007669"/>
    <property type="project" value="UniProtKB-ARBA"/>
</dbReference>
<dbReference type="STRING" id="51670.SAMN04488557_3298"/>
<evidence type="ECO:0000256" key="1">
    <source>
        <dbReference type="ARBA" id="ARBA00004752"/>
    </source>
</evidence>
<keyword evidence="3" id="KW-0808">Transferase</keyword>
<name>A0A1I7NSQ9_9HYPH</name>
<dbReference type="PROSITE" id="PS52029">
    <property type="entry name" value="LD_TPASE"/>
    <property type="match status" value="1"/>
</dbReference>
<evidence type="ECO:0000259" key="8">
    <source>
        <dbReference type="PROSITE" id="PS52029"/>
    </source>
</evidence>
<evidence type="ECO:0000313" key="10">
    <source>
        <dbReference type="Proteomes" id="UP000199423"/>
    </source>
</evidence>
<dbReference type="InterPro" id="IPR005490">
    <property type="entry name" value="LD_TPept_cat_dom"/>
</dbReference>
<evidence type="ECO:0000313" key="9">
    <source>
        <dbReference type="EMBL" id="SFV37704.1"/>
    </source>
</evidence>
<evidence type="ECO:0000256" key="6">
    <source>
        <dbReference type="ARBA" id="ARBA00023316"/>
    </source>
</evidence>
<evidence type="ECO:0000256" key="7">
    <source>
        <dbReference type="PROSITE-ProRule" id="PRU01373"/>
    </source>
</evidence>
<dbReference type="PANTHER" id="PTHR38589">
    <property type="entry name" value="BLR0621 PROTEIN"/>
    <property type="match status" value="1"/>
</dbReference>
<evidence type="ECO:0000256" key="3">
    <source>
        <dbReference type="ARBA" id="ARBA00022679"/>
    </source>
</evidence>
<dbReference type="GO" id="GO:0071555">
    <property type="term" value="P:cell wall organization"/>
    <property type="evidence" value="ECO:0007669"/>
    <property type="project" value="UniProtKB-UniRule"/>
</dbReference>
<dbReference type="InterPro" id="IPR038063">
    <property type="entry name" value="Transpep_catalytic_dom"/>
</dbReference>
<dbReference type="GO" id="GO:0008360">
    <property type="term" value="P:regulation of cell shape"/>
    <property type="evidence" value="ECO:0007669"/>
    <property type="project" value="UniProtKB-UniRule"/>
</dbReference>
<evidence type="ECO:0000256" key="2">
    <source>
        <dbReference type="ARBA" id="ARBA00005992"/>
    </source>
</evidence>
<dbReference type="Proteomes" id="UP000199423">
    <property type="component" value="Unassembled WGS sequence"/>
</dbReference>
<dbReference type="Pfam" id="PF03734">
    <property type="entry name" value="YkuD"/>
    <property type="match status" value="1"/>
</dbReference>
<evidence type="ECO:0000256" key="4">
    <source>
        <dbReference type="ARBA" id="ARBA00022960"/>
    </source>
</evidence>
<dbReference type="PANTHER" id="PTHR38589:SF1">
    <property type="entry name" value="BLR0621 PROTEIN"/>
    <property type="match status" value="1"/>
</dbReference>
<sequence length="182" mass="20410">MRNASQSGPKPEAKLFVRALSRASRRGRLQFGQFNVPCALGLGGIKVLKREGDGATPTGRFAVRYALYRPDALRPRTALPVYAIHPNDGWCDSPFDRNYNRPVKLPYPASAERLWRSDRLYDVVVVLGYNDAPRMRNRGSAIFMHIARDGFKPTEGCIALRAKDLRRLLSVLPRGCEVIVSI</sequence>
<keyword evidence="10" id="KW-1185">Reference proteome</keyword>
<gene>
    <name evidence="9" type="ORF">SAMN04488557_3298</name>
</gene>
<dbReference type="UniPathway" id="UPA00219"/>
<dbReference type="GO" id="GO:0016740">
    <property type="term" value="F:transferase activity"/>
    <property type="evidence" value="ECO:0007669"/>
    <property type="project" value="UniProtKB-KW"/>
</dbReference>
<organism evidence="9 10">
    <name type="scientific">Hyphomicrobium facile</name>
    <dbReference type="NCBI Taxonomy" id="51670"/>
    <lineage>
        <taxon>Bacteria</taxon>
        <taxon>Pseudomonadati</taxon>
        <taxon>Pseudomonadota</taxon>
        <taxon>Alphaproteobacteria</taxon>
        <taxon>Hyphomicrobiales</taxon>
        <taxon>Hyphomicrobiaceae</taxon>
        <taxon>Hyphomicrobium</taxon>
    </lineage>
</organism>
<accession>A0A1I7NSQ9</accession>
<comment type="pathway">
    <text evidence="1 7">Cell wall biogenesis; peptidoglycan biosynthesis.</text>
</comment>
<dbReference type="SUPFAM" id="SSF141523">
    <property type="entry name" value="L,D-transpeptidase catalytic domain-like"/>
    <property type="match status" value="1"/>
</dbReference>
<reference evidence="10" key="1">
    <citation type="submission" date="2016-10" db="EMBL/GenBank/DDBJ databases">
        <authorList>
            <person name="Varghese N."/>
            <person name="Submissions S."/>
        </authorList>
    </citation>
    <scope>NUCLEOTIDE SEQUENCE [LARGE SCALE GENOMIC DNA]</scope>
    <source>
        <strain evidence="10">DSM 1565</strain>
    </source>
</reference>
<keyword evidence="6 7" id="KW-0961">Cell wall biogenesis/degradation</keyword>
<dbReference type="CDD" id="cd16913">
    <property type="entry name" value="YkuD_like"/>
    <property type="match status" value="1"/>
</dbReference>
<dbReference type="AlphaFoldDB" id="A0A1I7NSQ9"/>